<dbReference type="InterPro" id="IPR027417">
    <property type="entry name" value="P-loop_NTPase"/>
</dbReference>
<dbReference type="InterPro" id="IPR006703">
    <property type="entry name" value="G_AIG1"/>
</dbReference>
<comment type="similarity">
    <text evidence="1">Belongs to the TRAFAC class TrmE-Era-EngA-EngB-Septin-like GTPase superfamily. AIG1/Toc34/Toc159-like paraseptin GTPase family. IAN subfamily.</text>
</comment>
<dbReference type="EMBL" id="JAUYZG010000005">
    <property type="protein sequence ID" value="KAK2906624.1"/>
    <property type="molecule type" value="Genomic_DNA"/>
</dbReference>
<keyword evidence="2" id="KW-0547">Nucleotide-binding</keyword>
<dbReference type="PANTHER" id="PTHR10903">
    <property type="entry name" value="GTPASE, IMAP FAMILY MEMBER-RELATED"/>
    <property type="match status" value="1"/>
</dbReference>
<evidence type="ECO:0000259" key="4">
    <source>
        <dbReference type="Pfam" id="PF04548"/>
    </source>
</evidence>
<dbReference type="InterPro" id="IPR045058">
    <property type="entry name" value="GIMA/IAN/Toc"/>
</dbReference>
<keyword evidence="6" id="KW-1185">Reference proteome</keyword>
<dbReference type="Pfam" id="PF04548">
    <property type="entry name" value="AIG1"/>
    <property type="match status" value="1"/>
</dbReference>
<feature type="domain" description="AIG1-type G" evidence="4">
    <location>
        <begin position="17"/>
        <end position="139"/>
    </location>
</feature>
<name>A0AA88TTW7_9TELE</name>
<evidence type="ECO:0000256" key="3">
    <source>
        <dbReference type="ARBA" id="ARBA00023134"/>
    </source>
</evidence>
<keyword evidence="3" id="KW-0342">GTP-binding</keyword>
<evidence type="ECO:0000256" key="1">
    <source>
        <dbReference type="ARBA" id="ARBA00008535"/>
    </source>
</evidence>
<comment type="caution">
    <text evidence="5">The sequence shown here is derived from an EMBL/GenBank/DDBJ whole genome shotgun (WGS) entry which is preliminary data.</text>
</comment>
<reference evidence="5" key="1">
    <citation type="submission" date="2023-08" db="EMBL/GenBank/DDBJ databases">
        <title>Chromosome-level Genome Assembly of mud carp (Cirrhinus molitorella).</title>
        <authorList>
            <person name="Liu H."/>
        </authorList>
    </citation>
    <scope>NUCLEOTIDE SEQUENCE</scope>
    <source>
        <strain evidence="5">Prfri</strain>
        <tissue evidence="5">Muscle</tissue>
    </source>
</reference>
<accession>A0AA88TTW7</accession>
<dbReference type="PANTHER" id="PTHR10903:SF188">
    <property type="entry name" value="GTPASE IMAP FAMILY MEMBER 2-LIKE-RELATED"/>
    <property type="match status" value="1"/>
</dbReference>
<protein>
    <recommendedName>
        <fullName evidence="4">AIG1-type G domain-containing protein</fullName>
    </recommendedName>
</protein>
<dbReference type="AlphaFoldDB" id="A0AA88TTW7"/>
<sequence length="216" mass="25477">MIDFHEAEHVDHLIGQLVNENEIHAFIFVLRLGQLTDADKMGLAWLQTVFGEKVLQFVMILFTYERKEECDTIIDDLKKNSVLEQLLEKCGQRYHTCNKMINNQSEMRDLMDKIQSLFNENQQQCYTGEMYNTAQMRNSECGNNFLITRLTLGLLKYEASPSEPHWHWQVRNPWYKKGSFQVKDPRSRGFYASFASSQGSGLSYVWLTLTWWKTLW</sequence>
<evidence type="ECO:0000313" key="6">
    <source>
        <dbReference type="Proteomes" id="UP001187343"/>
    </source>
</evidence>
<dbReference type="Gene3D" id="3.40.50.300">
    <property type="entry name" value="P-loop containing nucleotide triphosphate hydrolases"/>
    <property type="match status" value="1"/>
</dbReference>
<gene>
    <name evidence="5" type="ORF">Q8A67_005609</name>
</gene>
<dbReference type="GO" id="GO:0005525">
    <property type="term" value="F:GTP binding"/>
    <property type="evidence" value="ECO:0007669"/>
    <property type="project" value="UniProtKB-KW"/>
</dbReference>
<organism evidence="5 6">
    <name type="scientific">Cirrhinus molitorella</name>
    <name type="common">mud carp</name>
    <dbReference type="NCBI Taxonomy" id="172907"/>
    <lineage>
        <taxon>Eukaryota</taxon>
        <taxon>Metazoa</taxon>
        <taxon>Chordata</taxon>
        <taxon>Craniata</taxon>
        <taxon>Vertebrata</taxon>
        <taxon>Euteleostomi</taxon>
        <taxon>Actinopterygii</taxon>
        <taxon>Neopterygii</taxon>
        <taxon>Teleostei</taxon>
        <taxon>Ostariophysi</taxon>
        <taxon>Cypriniformes</taxon>
        <taxon>Cyprinidae</taxon>
        <taxon>Labeoninae</taxon>
        <taxon>Labeonini</taxon>
        <taxon>Cirrhinus</taxon>
    </lineage>
</organism>
<dbReference type="Proteomes" id="UP001187343">
    <property type="component" value="Unassembled WGS sequence"/>
</dbReference>
<evidence type="ECO:0000313" key="5">
    <source>
        <dbReference type="EMBL" id="KAK2906624.1"/>
    </source>
</evidence>
<proteinExistence type="inferred from homology"/>
<evidence type="ECO:0000256" key="2">
    <source>
        <dbReference type="ARBA" id="ARBA00022741"/>
    </source>
</evidence>